<sequence>MPPTTATTPANLALFPSMAMMIPVTHMATTTTAIARKTATALTITSNPDPGQTPIIIAAIESKLLYIFTNARVAAARTTQ</sequence>
<evidence type="ECO:0000313" key="1">
    <source>
        <dbReference type="Proteomes" id="UP000887565"/>
    </source>
</evidence>
<reference evidence="2" key="1">
    <citation type="submission" date="2022-11" db="UniProtKB">
        <authorList>
            <consortium name="WormBaseParasite"/>
        </authorList>
    </citation>
    <scope>IDENTIFICATION</scope>
</reference>
<dbReference type="Proteomes" id="UP000887565">
    <property type="component" value="Unplaced"/>
</dbReference>
<organism evidence="1 2">
    <name type="scientific">Romanomermis culicivorax</name>
    <name type="common">Nematode worm</name>
    <dbReference type="NCBI Taxonomy" id="13658"/>
    <lineage>
        <taxon>Eukaryota</taxon>
        <taxon>Metazoa</taxon>
        <taxon>Ecdysozoa</taxon>
        <taxon>Nematoda</taxon>
        <taxon>Enoplea</taxon>
        <taxon>Dorylaimia</taxon>
        <taxon>Mermithida</taxon>
        <taxon>Mermithoidea</taxon>
        <taxon>Mermithidae</taxon>
        <taxon>Romanomermis</taxon>
    </lineage>
</organism>
<protein>
    <submittedName>
        <fullName evidence="2">Secreted protein</fullName>
    </submittedName>
</protein>
<proteinExistence type="predicted"/>
<evidence type="ECO:0000313" key="2">
    <source>
        <dbReference type="WBParaSite" id="nRc.2.0.1.t44836-RA"/>
    </source>
</evidence>
<dbReference type="WBParaSite" id="nRc.2.0.1.t44836-RA">
    <property type="protein sequence ID" value="nRc.2.0.1.t44836-RA"/>
    <property type="gene ID" value="nRc.2.0.1.g44836"/>
</dbReference>
<dbReference type="AlphaFoldDB" id="A0A915L286"/>
<keyword evidence="1" id="KW-1185">Reference proteome</keyword>
<accession>A0A915L286</accession>
<name>A0A915L286_ROMCU</name>